<dbReference type="Proteomes" id="UP000663855">
    <property type="component" value="Unassembled WGS sequence"/>
</dbReference>
<reference evidence="2" key="1">
    <citation type="submission" date="2021-02" db="EMBL/GenBank/DDBJ databases">
        <authorList>
            <person name="Nowell W R."/>
        </authorList>
    </citation>
    <scope>NUCLEOTIDE SEQUENCE</scope>
</reference>
<dbReference type="AlphaFoldDB" id="A0A814JEM1"/>
<dbReference type="EMBL" id="CAJOBJ010055375">
    <property type="protein sequence ID" value="CAF4393471.1"/>
    <property type="molecule type" value="Genomic_DNA"/>
</dbReference>
<evidence type="ECO:0000313" key="2">
    <source>
        <dbReference type="EMBL" id="CAF1037248.1"/>
    </source>
</evidence>
<proteinExistence type="predicted"/>
<evidence type="ECO:0000256" key="1">
    <source>
        <dbReference type="SAM" id="MobiDB-lite"/>
    </source>
</evidence>
<name>A0A814JEM1_9BILA</name>
<dbReference type="Proteomes" id="UP000681720">
    <property type="component" value="Unassembled WGS sequence"/>
</dbReference>
<dbReference type="Proteomes" id="UP000663834">
    <property type="component" value="Unassembled WGS sequence"/>
</dbReference>
<gene>
    <name evidence="5" type="ORF">BYL167_LOCUS33035</name>
    <name evidence="2" type="ORF">CJN711_LOCUS4095</name>
    <name evidence="4" type="ORF">GIL414_LOCUS29836</name>
    <name evidence="3" type="ORF">KQP761_LOCUS6302</name>
</gene>
<dbReference type="EMBL" id="CAJNOW010001824">
    <property type="protein sequence ID" value="CAF1332185.1"/>
    <property type="molecule type" value="Genomic_DNA"/>
</dbReference>
<feature type="region of interest" description="Disordered" evidence="1">
    <location>
        <begin position="188"/>
        <end position="207"/>
    </location>
</feature>
<dbReference type="EMBL" id="CAJOBH010063009">
    <property type="protein sequence ID" value="CAF4434455.1"/>
    <property type="molecule type" value="Genomic_DNA"/>
</dbReference>
<evidence type="ECO:0000313" key="6">
    <source>
        <dbReference type="Proteomes" id="UP000663855"/>
    </source>
</evidence>
<evidence type="ECO:0000313" key="5">
    <source>
        <dbReference type="EMBL" id="CAF4434455.1"/>
    </source>
</evidence>
<sequence length="278" mass="31277">MSRSLTQRNTALKALPPVQKVSGPNLMFKWSVAGAHSYFLEDHFSIALPSIDNHRSSQLTLTNPSPLIGLSQPIHSSISTRKASYLSSFNKKYSSPRHTEDGRSSRRSSPLSLSYEQLYQLHQMPPLPVNLMKQNSFMLQPLTDNKCNNISLQSIYDNKLNNASTHSMSDYKEKMVTFHPINIEKQKNVSSHPISDKRRSSISSGASKISSNSKVTVLSTVTAPVIATRPAFRLSNTELVRLNTPQLRRMNVSEKYMAEAKKLYFNAYCKSFVPRVVI</sequence>
<protein>
    <submittedName>
        <fullName evidence="2">Uncharacterized protein</fullName>
    </submittedName>
</protein>
<dbReference type="EMBL" id="CAJNOV010000747">
    <property type="protein sequence ID" value="CAF1037248.1"/>
    <property type="molecule type" value="Genomic_DNA"/>
</dbReference>
<dbReference type="Proteomes" id="UP000681967">
    <property type="component" value="Unassembled WGS sequence"/>
</dbReference>
<evidence type="ECO:0000313" key="4">
    <source>
        <dbReference type="EMBL" id="CAF4393471.1"/>
    </source>
</evidence>
<comment type="caution">
    <text evidence="2">The sequence shown here is derived from an EMBL/GenBank/DDBJ whole genome shotgun (WGS) entry which is preliminary data.</text>
</comment>
<dbReference type="OrthoDB" id="10033175at2759"/>
<accession>A0A814JEM1</accession>
<organism evidence="2 6">
    <name type="scientific">Rotaria magnacalcarata</name>
    <dbReference type="NCBI Taxonomy" id="392030"/>
    <lineage>
        <taxon>Eukaryota</taxon>
        <taxon>Metazoa</taxon>
        <taxon>Spiralia</taxon>
        <taxon>Gnathifera</taxon>
        <taxon>Rotifera</taxon>
        <taxon>Eurotatoria</taxon>
        <taxon>Bdelloidea</taxon>
        <taxon>Philodinida</taxon>
        <taxon>Philodinidae</taxon>
        <taxon>Rotaria</taxon>
    </lineage>
</organism>
<evidence type="ECO:0000313" key="3">
    <source>
        <dbReference type="EMBL" id="CAF1332185.1"/>
    </source>
</evidence>